<dbReference type="SUPFAM" id="SSF47384">
    <property type="entry name" value="Homodimeric domain of signal transducing histidine kinase"/>
    <property type="match status" value="1"/>
</dbReference>
<dbReference type="OrthoDB" id="9815750at2"/>
<name>A0A2N8KWT2_9BURK</name>
<evidence type="ECO:0000256" key="3">
    <source>
        <dbReference type="ARBA" id="ARBA00022553"/>
    </source>
</evidence>
<dbReference type="PROSITE" id="PS50109">
    <property type="entry name" value="HIS_KIN"/>
    <property type="match status" value="1"/>
</dbReference>
<gene>
    <name evidence="7" type="ORF">C1O66_10510</name>
</gene>
<dbReference type="SMART" id="SM00388">
    <property type="entry name" value="HisKA"/>
    <property type="match status" value="1"/>
</dbReference>
<sequence length="661" mass="71110">MSLGASKRADPAQSWFGPGHELEAAETGEAGESQFDAGSSLGGGWGPSQAEGAAWDALQAEPLHESAEDSQFFFQQARRLVQAGGNAFSRLYRAFLAARAALGLVLVATQVIAGLLGASPPRWTLALCLLYAAEALALWLLPRLQRGATAKNLARISSPQWWASIGLDLGLFGLLHAFDRLAGVNYGALFVLPVLMAGVLTPRLLALATAAMAALLMLGVAAWAVLEGADIGLRMTQAGLVGSGFFVVSLLASELAGRLAREERAARGSMELARQQAQLNRLVIEEMQEGVLVVDRRGRVRAANPAARILLADGAPVAAAEAAPAGPAMVRKAPFRLRGVPAWQPLVASVEQAFVAGNWPELGRDVSLSFPSGWQRSLRLRMRFTRRRESHTTEDLCVLLIEDNRQVQARSQQEKLAAMGRVSAGIAHEIRNPLAAIDQANALLAEDTSGEPRAQQLTRMVASNVQRLKRIVEDVLEVAPGAVPTPTPVDASTLVNETCLDWARTNQLAPGPLDPLSCVVPLQPLVVSFDPEHLRRVLVNLLDNALRHADPGPASVQVLLEEEAAASGPGWARLVIFNAGRPIAPEVERHLFEPFFSTRSRGSGLGLYICRELCERYGARIDVQRRHDLHLPGNEFVLRLRRVPPPSTPPAAFTPSPTNSR</sequence>
<dbReference type="RefSeq" id="WP_102767836.1">
    <property type="nucleotide sequence ID" value="NZ_POSP01000003.1"/>
</dbReference>
<feature type="compositionally biased region" description="Low complexity" evidence="4">
    <location>
        <begin position="650"/>
        <end position="661"/>
    </location>
</feature>
<evidence type="ECO:0000256" key="2">
    <source>
        <dbReference type="ARBA" id="ARBA00012438"/>
    </source>
</evidence>
<evidence type="ECO:0000313" key="7">
    <source>
        <dbReference type="EMBL" id="PND37916.1"/>
    </source>
</evidence>
<feature type="transmembrane region" description="Helical" evidence="5">
    <location>
        <begin position="123"/>
        <end position="141"/>
    </location>
</feature>
<proteinExistence type="predicted"/>
<dbReference type="SMART" id="SM00387">
    <property type="entry name" value="HATPase_c"/>
    <property type="match status" value="1"/>
</dbReference>
<feature type="transmembrane region" description="Helical" evidence="5">
    <location>
        <begin position="96"/>
        <end position="117"/>
    </location>
</feature>
<evidence type="ECO:0000256" key="4">
    <source>
        <dbReference type="SAM" id="MobiDB-lite"/>
    </source>
</evidence>
<keyword evidence="3" id="KW-0597">Phosphoprotein</keyword>
<dbReference type="EC" id="2.7.13.3" evidence="2"/>
<organism evidence="7 8">
    <name type="scientific">Kinneretia aquatilis</name>
    <dbReference type="NCBI Taxonomy" id="2070761"/>
    <lineage>
        <taxon>Bacteria</taxon>
        <taxon>Pseudomonadati</taxon>
        <taxon>Pseudomonadota</taxon>
        <taxon>Betaproteobacteria</taxon>
        <taxon>Burkholderiales</taxon>
        <taxon>Sphaerotilaceae</taxon>
        <taxon>Roseateles</taxon>
    </lineage>
</organism>
<dbReference type="Pfam" id="PF25323">
    <property type="entry name" value="6TM_PilS"/>
    <property type="match status" value="1"/>
</dbReference>
<feature type="region of interest" description="Disordered" evidence="4">
    <location>
        <begin position="642"/>
        <end position="661"/>
    </location>
</feature>
<dbReference type="InterPro" id="IPR005467">
    <property type="entry name" value="His_kinase_dom"/>
</dbReference>
<keyword evidence="7" id="KW-0808">Transferase</keyword>
<dbReference type="Gene3D" id="3.30.450.20">
    <property type="entry name" value="PAS domain"/>
    <property type="match status" value="1"/>
</dbReference>
<dbReference type="EMBL" id="POSP01000003">
    <property type="protein sequence ID" value="PND37916.1"/>
    <property type="molecule type" value="Genomic_DNA"/>
</dbReference>
<dbReference type="PANTHER" id="PTHR43065:SF52">
    <property type="entry name" value="SENSOR PROTEIN KINASE PILS"/>
    <property type="match status" value="1"/>
</dbReference>
<feature type="transmembrane region" description="Helical" evidence="5">
    <location>
        <begin position="238"/>
        <end position="257"/>
    </location>
</feature>
<dbReference type="Pfam" id="PF00512">
    <property type="entry name" value="HisKA"/>
    <property type="match status" value="1"/>
</dbReference>
<dbReference type="InterPro" id="IPR003594">
    <property type="entry name" value="HATPase_dom"/>
</dbReference>
<feature type="domain" description="Histidine kinase" evidence="6">
    <location>
        <begin position="425"/>
        <end position="644"/>
    </location>
</feature>
<dbReference type="InterPro" id="IPR036890">
    <property type="entry name" value="HATPase_C_sf"/>
</dbReference>
<dbReference type="Gene3D" id="3.30.565.10">
    <property type="entry name" value="Histidine kinase-like ATPase, C-terminal domain"/>
    <property type="match status" value="1"/>
</dbReference>
<evidence type="ECO:0000256" key="1">
    <source>
        <dbReference type="ARBA" id="ARBA00000085"/>
    </source>
</evidence>
<accession>A0A2N8KWT2</accession>
<evidence type="ECO:0000259" key="6">
    <source>
        <dbReference type="PROSITE" id="PS50109"/>
    </source>
</evidence>
<reference evidence="7 8" key="1">
    <citation type="submission" date="2018-01" db="EMBL/GenBank/DDBJ databases">
        <title>Draft genome sequence of Paucibacter aquatile CR182 isolated from freshwater of the Nakdong River.</title>
        <authorList>
            <person name="Choi A."/>
            <person name="Chung E.J."/>
        </authorList>
    </citation>
    <scope>NUCLEOTIDE SEQUENCE [LARGE SCALE GENOMIC DNA]</scope>
    <source>
        <strain evidence="7 8">CR182</strain>
    </source>
</reference>
<keyword evidence="5" id="KW-0472">Membrane</keyword>
<dbReference type="CDD" id="cd00082">
    <property type="entry name" value="HisKA"/>
    <property type="match status" value="1"/>
</dbReference>
<dbReference type="AlphaFoldDB" id="A0A2N8KWT2"/>
<evidence type="ECO:0000313" key="8">
    <source>
        <dbReference type="Proteomes" id="UP000235916"/>
    </source>
</evidence>
<evidence type="ECO:0000256" key="5">
    <source>
        <dbReference type="SAM" id="Phobius"/>
    </source>
</evidence>
<dbReference type="Gene3D" id="1.10.287.130">
    <property type="match status" value="1"/>
</dbReference>
<feature type="transmembrane region" description="Helical" evidence="5">
    <location>
        <begin position="207"/>
        <end position="226"/>
    </location>
</feature>
<keyword evidence="5" id="KW-1133">Transmembrane helix</keyword>
<comment type="caution">
    <text evidence="7">The sequence shown here is derived from an EMBL/GenBank/DDBJ whole genome shotgun (WGS) entry which is preliminary data.</text>
</comment>
<keyword evidence="7" id="KW-0418">Kinase</keyword>
<feature type="transmembrane region" description="Helical" evidence="5">
    <location>
        <begin position="184"/>
        <end position="200"/>
    </location>
</feature>
<dbReference type="InterPro" id="IPR004358">
    <property type="entry name" value="Sig_transdc_His_kin-like_C"/>
</dbReference>
<dbReference type="PRINTS" id="PR00344">
    <property type="entry name" value="BCTRLSENSOR"/>
</dbReference>
<comment type="catalytic activity">
    <reaction evidence="1">
        <text>ATP + protein L-histidine = ADP + protein N-phospho-L-histidine.</text>
        <dbReference type="EC" id="2.7.13.3"/>
    </reaction>
</comment>
<keyword evidence="8" id="KW-1185">Reference proteome</keyword>
<dbReference type="Pfam" id="PF02518">
    <property type="entry name" value="HATPase_c"/>
    <property type="match status" value="1"/>
</dbReference>
<dbReference type="SUPFAM" id="SSF55874">
    <property type="entry name" value="ATPase domain of HSP90 chaperone/DNA topoisomerase II/histidine kinase"/>
    <property type="match status" value="1"/>
</dbReference>
<protein>
    <recommendedName>
        <fullName evidence="2">histidine kinase</fullName>
        <ecNumber evidence="2">2.7.13.3</ecNumber>
    </recommendedName>
</protein>
<dbReference type="Proteomes" id="UP000235916">
    <property type="component" value="Unassembled WGS sequence"/>
</dbReference>
<keyword evidence="5" id="KW-0812">Transmembrane</keyword>
<dbReference type="PANTHER" id="PTHR43065">
    <property type="entry name" value="SENSOR HISTIDINE KINASE"/>
    <property type="match status" value="1"/>
</dbReference>
<dbReference type="InterPro" id="IPR003661">
    <property type="entry name" value="HisK_dim/P_dom"/>
</dbReference>
<dbReference type="InterPro" id="IPR036097">
    <property type="entry name" value="HisK_dim/P_sf"/>
</dbReference>
<dbReference type="GO" id="GO:0000155">
    <property type="term" value="F:phosphorelay sensor kinase activity"/>
    <property type="evidence" value="ECO:0007669"/>
    <property type="project" value="InterPro"/>
</dbReference>